<feature type="region of interest" description="Disordered" evidence="1">
    <location>
        <begin position="51"/>
        <end position="105"/>
    </location>
</feature>
<dbReference type="PROSITE" id="PS50181">
    <property type="entry name" value="FBOX"/>
    <property type="match status" value="1"/>
</dbReference>
<keyword evidence="4" id="KW-1185">Reference proteome</keyword>
<dbReference type="EMBL" id="CM029041">
    <property type="protein sequence ID" value="KAG2630686.1"/>
    <property type="molecule type" value="Genomic_DNA"/>
</dbReference>
<evidence type="ECO:0000256" key="1">
    <source>
        <dbReference type="SAM" id="MobiDB-lite"/>
    </source>
</evidence>
<feature type="domain" description="F-box" evidence="2">
    <location>
        <begin position="6"/>
        <end position="52"/>
    </location>
</feature>
<dbReference type="SUPFAM" id="SSF81383">
    <property type="entry name" value="F-box domain"/>
    <property type="match status" value="1"/>
</dbReference>
<organism evidence="3 4">
    <name type="scientific">Panicum virgatum</name>
    <name type="common">Blackwell switchgrass</name>
    <dbReference type="NCBI Taxonomy" id="38727"/>
    <lineage>
        <taxon>Eukaryota</taxon>
        <taxon>Viridiplantae</taxon>
        <taxon>Streptophyta</taxon>
        <taxon>Embryophyta</taxon>
        <taxon>Tracheophyta</taxon>
        <taxon>Spermatophyta</taxon>
        <taxon>Magnoliopsida</taxon>
        <taxon>Liliopsida</taxon>
        <taxon>Poales</taxon>
        <taxon>Poaceae</taxon>
        <taxon>PACMAD clade</taxon>
        <taxon>Panicoideae</taxon>
        <taxon>Panicodae</taxon>
        <taxon>Paniceae</taxon>
        <taxon>Panicinae</taxon>
        <taxon>Panicum</taxon>
        <taxon>Panicum sect. Hiantes</taxon>
    </lineage>
</organism>
<dbReference type="CDD" id="cd09917">
    <property type="entry name" value="F-box_SF"/>
    <property type="match status" value="1"/>
</dbReference>
<dbReference type="SMART" id="SM00256">
    <property type="entry name" value="FBOX"/>
    <property type="match status" value="1"/>
</dbReference>
<protein>
    <recommendedName>
        <fullName evidence="2">F-box domain-containing protein</fullName>
    </recommendedName>
</protein>
<feature type="compositionally biased region" description="Pro residues" evidence="1">
    <location>
        <begin position="79"/>
        <end position="97"/>
    </location>
</feature>
<dbReference type="Pfam" id="PF12937">
    <property type="entry name" value="F-box-like"/>
    <property type="match status" value="1"/>
</dbReference>
<name>A0A8T0VAZ9_PANVG</name>
<evidence type="ECO:0000313" key="3">
    <source>
        <dbReference type="EMBL" id="KAG2630686.1"/>
    </source>
</evidence>
<dbReference type="AlphaFoldDB" id="A0A8T0VAZ9"/>
<reference evidence="3" key="1">
    <citation type="submission" date="2020-05" db="EMBL/GenBank/DDBJ databases">
        <title>WGS assembly of Panicum virgatum.</title>
        <authorList>
            <person name="Lovell J.T."/>
            <person name="Jenkins J."/>
            <person name="Shu S."/>
            <person name="Juenger T.E."/>
            <person name="Schmutz J."/>
        </authorList>
    </citation>
    <scope>NUCLEOTIDE SEQUENCE</scope>
    <source>
        <strain evidence="3">AP13</strain>
    </source>
</reference>
<evidence type="ECO:0000259" key="2">
    <source>
        <dbReference type="PROSITE" id="PS50181"/>
    </source>
</evidence>
<gene>
    <name evidence="3" type="ORF">PVAP13_3KG543266</name>
</gene>
<dbReference type="Gene3D" id="1.20.1280.50">
    <property type="match status" value="1"/>
</dbReference>
<dbReference type="PANTHER" id="PTHR31264:SF7">
    <property type="entry name" value="F-BOX DOMAIN CONTAINING PROTEIN, EXPRESSED"/>
    <property type="match status" value="1"/>
</dbReference>
<dbReference type="Proteomes" id="UP000823388">
    <property type="component" value="Chromosome 3K"/>
</dbReference>
<sequence length="381" mass="41829">MAAPPAAAAPPLPDELLEDIFIRLEAAEDLARAAEACTTFRRVVSDLRFRSLHPPPPPPPPVLGFLGSSDHGEGRFYPAQPPAPSRRPPTSPSPSSPTPAAGASATPATGLVVYDPLHRQYVQIPPIPADLTAFAVPSGCVPGSLPLGIYHEPFLAPAGWEEESSLRVFCNVLSKTKIVTFVFSSVTLQWQAIASFGIVQSHGWVRLMRFPSFMKRHCAHGCFYWTEYSEEAMLVLDTLEMKFSIVGLPPGNFRRYKSIVEAAEGRLGLLTLAHCELRLYTKPRRDSGAGAEEWWYDGIIPLSNCYWSISSGGAPEGYVLLRGMTRDQHHSRKSPGGIPDVQYFTLQIKTMLLERLCVLKFEASVDFLYASFPPPLSPPSI</sequence>
<comment type="caution">
    <text evidence="3">The sequence shown here is derived from an EMBL/GenBank/DDBJ whole genome shotgun (WGS) entry which is preliminary data.</text>
</comment>
<evidence type="ECO:0000313" key="4">
    <source>
        <dbReference type="Proteomes" id="UP000823388"/>
    </source>
</evidence>
<dbReference type="PANTHER" id="PTHR31264">
    <property type="entry name" value="OS07G0554500 PROTEIN-RELATED"/>
    <property type="match status" value="1"/>
</dbReference>
<accession>A0A8T0VAZ9</accession>
<dbReference type="InterPro" id="IPR036047">
    <property type="entry name" value="F-box-like_dom_sf"/>
</dbReference>
<dbReference type="InterPro" id="IPR001810">
    <property type="entry name" value="F-box_dom"/>
</dbReference>
<proteinExistence type="predicted"/>
<feature type="compositionally biased region" description="Pro residues" evidence="1">
    <location>
        <begin position="53"/>
        <end position="62"/>
    </location>
</feature>